<dbReference type="GO" id="GO:0015288">
    <property type="term" value="F:porin activity"/>
    <property type="evidence" value="ECO:0007669"/>
    <property type="project" value="TreeGrafter"/>
</dbReference>
<gene>
    <name evidence="6" type="ORF">HU738_015995</name>
    <name evidence="5" type="ORF">HU738_18425</name>
</gene>
<dbReference type="Proteomes" id="UP000628137">
    <property type="component" value="Unassembled WGS sequence"/>
</dbReference>
<evidence type="ECO:0000256" key="1">
    <source>
        <dbReference type="ARBA" id="ARBA00009075"/>
    </source>
</evidence>
<keyword evidence="3 4" id="KW-0732">Signal</keyword>
<evidence type="ECO:0000313" key="6">
    <source>
        <dbReference type="EMBL" id="MBV4542551.1"/>
    </source>
</evidence>
<dbReference type="GO" id="GO:0016020">
    <property type="term" value="C:membrane"/>
    <property type="evidence" value="ECO:0007669"/>
    <property type="project" value="InterPro"/>
</dbReference>
<comment type="caution">
    <text evidence="5">The sequence shown here is derived from an EMBL/GenBank/DDBJ whole genome shotgun (WGS) entry which is preliminary data.</text>
</comment>
<keyword evidence="2" id="KW-0813">Transport</keyword>
<reference evidence="6" key="3">
    <citation type="submission" date="2021-06" db="EMBL/GenBank/DDBJ databases">
        <title>Updating the genus Pseudomonas: Description of 43 new species and partition of the Pseudomonas putida group.</title>
        <authorList>
            <person name="Girard L."/>
            <person name="Lood C."/>
            <person name="Vandamme P."/>
            <person name="Rokni-Zadeh H."/>
            <person name="Van Noort V."/>
            <person name="Hofte M."/>
            <person name="Lavigne R."/>
            <person name="De Mot R."/>
        </authorList>
    </citation>
    <scope>NUCLEOTIDE SEQUENCE</scope>
    <source>
        <strain evidence="6">RW4S2</strain>
    </source>
</reference>
<evidence type="ECO:0000256" key="3">
    <source>
        <dbReference type="ARBA" id="ARBA00022729"/>
    </source>
</evidence>
<accession>A0A923GLM9</accession>
<comment type="similarity">
    <text evidence="1">Belongs to the outer membrane porin (Opr) (TC 1.B.25) family.</text>
</comment>
<dbReference type="Pfam" id="PF03573">
    <property type="entry name" value="OprD"/>
    <property type="match status" value="1"/>
</dbReference>
<name>A0A923GLM9_9PSED</name>
<organism evidence="5">
    <name type="scientific">Pseudomonas vlassakiae</name>
    <dbReference type="NCBI Taxonomy" id="485888"/>
    <lineage>
        <taxon>Bacteria</taxon>
        <taxon>Pseudomonadati</taxon>
        <taxon>Pseudomonadota</taxon>
        <taxon>Gammaproteobacteria</taxon>
        <taxon>Pseudomonadales</taxon>
        <taxon>Pseudomonadaceae</taxon>
        <taxon>Pseudomonas</taxon>
    </lineage>
</organism>
<dbReference type="EMBL" id="JABWRP020000011">
    <property type="protein sequence ID" value="MBV4542551.1"/>
    <property type="molecule type" value="Genomic_DNA"/>
</dbReference>
<proteinExistence type="inferred from homology"/>
<dbReference type="InterPro" id="IPR005318">
    <property type="entry name" value="OM_porin_bac"/>
</dbReference>
<feature type="signal peptide" evidence="4">
    <location>
        <begin position="1"/>
        <end position="21"/>
    </location>
</feature>
<reference evidence="5 7" key="1">
    <citation type="journal article" date="2020" name="Microorganisms">
        <title>Reliable Identification of Environmental Pseudomonas Isolates Using the rpoD Gene.</title>
        <authorList>
            <consortium name="The Broad Institute Genome Sequencing Platform"/>
            <person name="Girard L."/>
            <person name="Lood C."/>
            <person name="Rokni-Zadeh H."/>
            <person name="van Noort V."/>
            <person name="Lavigne R."/>
            <person name="De Mot R."/>
        </authorList>
    </citation>
    <scope>NUCLEOTIDE SEQUENCE</scope>
    <source>
        <strain evidence="5 7">RW4S2</strain>
    </source>
</reference>
<dbReference type="AlphaFoldDB" id="A0A923GLM9"/>
<dbReference type="Gene3D" id="2.40.160.10">
    <property type="entry name" value="Porin"/>
    <property type="match status" value="1"/>
</dbReference>
<evidence type="ECO:0000313" key="7">
    <source>
        <dbReference type="Proteomes" id="UP000628137"/>
    </source>
</evidence>
<dbReference type="PANTHER" id="PTHR34596">
    <property type="entry name" value="CHITOPORIN"/>
    <property type="match status" value="1"/>
</dbReference>
<sequence>MRLFTLTALALSIGTFSAVTEADTQSQDYIPFSLKSSSEQDQANGFIDGQSLSGSTRNWYAHERATRAPLWKYYKGDGTRHDTHSRDNWVQGTILNYSSGFTQGTVGFAVEAAGYNAIALQQGRAAIAGPNNRTLTHSDGDPVGQWSKMGLANVKARVSNTTLTVGRQSVDTPMIAYIGNRALPSSFQGAFLHSAEFDNLSLDLGTFDRVSPRTEQSLSKFRSEYGATGVETDRASTAGVNYQPFKSLTTSLYATKVDDFWNQYYFGASHVLGDNAVLALTTGLNYYKTVDEGSKKMGEIDNDTYSLSFGLTHQAHTLTASWQQVNGNEYFDYLHETNGIYLANSLLSDFNGPNEKSLQISYVLNMAPYGVPGLKFNLYNARGWGIDGTHYRGTAYDVNGLDGETHYEWGIGTSYAVQSGPFKDTSIRATYTAHRASKAQADGSLDEFRLVTTIPFNIL</sequence>
<dbReference type="InterPro" id="IPR023614">
    <property type="entry name" value="Porin_dom_sf"/>
</dbReference>
<keyword evidence="7" id="KW-1185">Reference proteome</keyword>
<evidence type="ECO:0000256" key="2">
    <source>
        <dbReference type="ARBA" id="ARBA00022448"/>
    </source>
</evidence>
<protein>
    <submittedName>
        <fullName evidence="5">OprD family porin</fullName>
    </submittedName>
</protein>
<feature type="chain" id="PRO_5044696276" evidence="4">
    <location>
        <begin position="22"/>
        <end position="459"/>
    </location>
</feature>
<dbReference type="RefSeq" id="WP_054886983.1">
    <property type="nucleotide sequence ID" value="NZ_JABWRP020000011.1"/>
</dbReference>
<dbReference type="PANTHER" id="PTHR34596:SF2">
    <property type="entry name" value="CHITOPORIN"/>
    <property type="match status" value="1"/>
</dbReference>
<evidence type="ECO:0000313" key="5">
    <source>
        <dbReference type="EMBL" id="MBC3472535.1"/>
    </source>
</evidence>
<dbReference type="EMBL" id="JABWRP010000016">
    <property type="protein sequence ID" value="MBC3472535.1"/>
    <property type="molecule type" value="Genomic_DNA"/>
</dbReference>
<evidence type="ECO:0000256" key="4">
    <source>
        <dbReference type="SAM" id="SignalP"/>
    </source>
</evidence>
<reference evidence="5" key="2">
    <citation type="submission" date="2020-07" db="EMBL/GenBank/DDBJ databases">
        <authorList>
            <person name="Lood C."/>
            <person name="Girard L."/>
        </authorList>
    </citation>
    <scope>NUCLEOTIDE SEQUENCE</scope>
    <source>
        <strain evidence="5">RW4S2</strain>
    </source>
</reference>